<gene>
    <name evidence="2" type="ORF">GH714_037484</name>
</gene>
<dbReference type="PANTHER" id="PTHR46553:SF3">
    <property type="entry name" value="ADENINE NUCLEOTIDE ALPHA HYDROLASES-LIKE SUPERFAMILY PROTEIN"/>
    <property type="match status" value="1"/>
</dbReference>
<dbReference type="Gene3D" id="3.40.50.620">
    <property type="entry name" value="HUPs"/>
    <property type="match status" value="1"/>
</dbReference>
<evidence type="ECO:0000259" key="1">
    <source>
        <dbReference type="Pfam" id="PF00582"/>
    </source>
</evidence>
<comment type="caution">
    <text evidence="2">The sequence shown here is derived from an EMBL/GenBank/DDBJ whole genome shotgun (WGS) entry which is preliminary data.</text>
</comment>
<dbReference type="EMBL" id="JAAGAX010000005">
    <property type="protein sequence ID" value="KAF2314997.1"/>
    <property type="molecule type" value="Genomic_DNA"/>
</dbReference>
<dbReference type="Pfam" id="PF00582">
    <property type="entry name" value="Usp"/>
    <property type="match status" value="1"/>
</dbReference>
<feature type="domain" description="UspA" evidence="1">
    <location>
        <begin position="9"/>
        <end position="137"/>
    </location>
</feature>
<keyword evidence="3" id="KW-1185">Reference proteome</keyword>
<evidence type="ECO:0000313" key="2">
    <source>
        <dbReference type="EMBL" id="KAF2314997.1"/>
    </source>
</evidence>
<dbReference type="AlphaFoldDB" id="A0A6A6MPR1"/>
<dbReference type="Proteomes" id="UP000467840">
    <property type="component" value="Chromosome 15"/>
</dbReference>
<protein>
    <recommendedName>
        <fullName evidence="1">UspA domain-containing protein</fullName>
    </recommendedName>
</protein>
<accession>A0A6A6MPR1</accession>
<dbReference type="InterPro" id="IPR006016">
    <property type="entry name" value="UspA"/>
</dbReference>
<proteinExistence type="predicted"/>
<name>A0A6A6MPR1_HEVBR</name>
<reference evidence="2 3" key="1">
    <citation type="journal article" date="2020" name="Mol. Plant">
        <title>The Chromosome-Based Rubber Tree Genome Provides New Insights into Spurge Genome Evolution and Rubber Biosynthesis.</title>
        <authorList>
            <person name="Liu J."/>
            <person name="Shi C."/>
            <person name="Shi C.C."/>
            <person name="Li W."/>
            <person name="Zhang Q.J."/>
            <person name="Zhang Y."/>
            <person name="Li K."/>
            <person name="Lu H.F."/>
            <person name="Shi C."/>
            <person name="Zhu S.T."/>
            <person name="Xiao Z.Y."/>
            <person name="Nan H."/>
            <person name="Yue Y."/>
            <person name="Zhu X.G."/>
            <person name="Wu Y."/>
            <person name="Hong X.N."/>
            <person name="Fan G.Y."/>
            <person name="Tong Y."/>
            <person name="Zhang D."/>
            <person name="Mao C.L."/>
            <person name="Liu Y.L."/>
            <person name="Hao S.J."/>
            <person name="Liu W.Q."/>
            <person name="Lv M.Q."/>
            <person name="Zhang H.B."/>
            <person name="Liu Y."/>
            <person name="Hu-Tang G.R."/>
            <person name="Wang J.P."/>
            <person name="Wang J.H."/>
            <person name="Sun Y.H."/>
            <person name="Ni S.B."/>
            <person name="Chen W.B."/>
            <person name="Zhang X.C."/>
            <person name="Jiao Y.N."/>
            <person name="Eichler E.E."/>
            <person name="Li G.H."/>
            <person name="Liu X."/>
            <person name="Gao L.Z."/>
        </authorList>
    </citation>
    <scope>NUCLEOTIDE SEQUENCE [LARGE SCALE GENOMIC DNA]</scope>
    <source>
        <strain evidence="3">cv. GT1</strain>
        <tissue evidence="2">Leaf</tissue>
    </source>
</reference>
<sequence length="464" mass="50264">MAAAEKQVMVVGVDDSEHSLYALGWTLDHFFVPFASNSPFNLVVVHAKPTAASAVGLAGPGAAEVLPFVDADLKRIAARVIEKTKEICMSKSVDDVIYEVGEGDARNVLCETVEKHHASILVVGSHGYGAIKRAVLGKEDMVGSTKATTDPHRQQYHHQLMDGDADHHHHLHHASDEDDPSSSGFRARFALIRYRIMGADPELSSNAAMNSIWTLPKGLVAAVPVQGSVGLDPDCKPYRVHWCPFGDLARVGSSYEEVESPSTTWTASCCIICAHSYVAYVGPTPPNSSRSNDSSIDDSNFNHLWNGPSGRHEIFSTQAVPAINIQYHSWGRRSPPFSISGRHINVVDPASVPLMFRSSYGESDTRTRSTSFPHPVVFGHGSGPTVGSSFVSAIIPRHPGSSAQTHERIQISHAFHHRQHSSNSPGIPPPIIHGVGRFDSPRGLRTLVPAPRQHDHSGGFMIIP</sequence>
<dbReference type="PANTHER" id="PTHR46553">
    <property type="entry name" value="ADENINE NUCLEOTIDE ALPHA HYDROLASES-LIKE SUPERFAMILY PROTEIN"/>
    <property type="match status" value="1"/>
</dbReference>
<evidence type="ECO:0000313" key="3">
    <source>
        <dbReference type="Proteomes" id="UP000467840"/>
    </source>
</evidence>
<dbReference type="InterPro" id="IPR014729">
    <property type="entry name" value="Rossmann-like_a/b/a_fold"/>
</dbReference>
<organism evidence="2 3">
    <name type="scientific">Hevea brasiliensis</name>
    <name type="common">Para rubber tree</name>
    <name type="synonym">Siphonia brasiliensis</name>
    <dbReference type="NCBI Taxonomy" id="3981"/>
    <lineage>
        <taxon>Eukaryota</taxon>
        <taxon>Viridiplantae</taxon>
        <taxon>Streptophyta</taxon>
        <taxon>Embryophyta</taxon>
        <taxon>Tracheophyta</taxon>
        <taxon>Spermatophyta</taxon>
        <taxon>Magnoliopsida</taxon>
        <taxon>eudicotyledons</taxon>
        <taxon>Gunneridae</taxon>
        <taxon>Pentapetalae</taxon>
        <taxon>rosids</taxon>
        <taxon>fabids</taxon>
        <taxon>Malpighiales</taxon>
        <taxon>Euphorbiaceae</taxon>
        <taxon>Crotonoideae</taxon>
        <taxon>Micrandreae</taxon>
        <taxon>Hevea</taxon>
    </lineage>
</organism>
<dbReference type="CDD" id="cd23659">
    <property type="entry name" value="USP_At3g01520-like"/>
    <property type="match status" value="1"/>
</dbReference>
<dbReference type="SUPFAM" id="SSF52402">
    <property type="entry name" value="Adenine nucleotide alpha hydrolases-like"/>
    <property type="match status" value="1"/>
</dbReference>